<reference evidence="6 7" key="1">
    <citation type="submission" date="2016-10" db="EMBL/GenBank/DDBJ databases">
        <title>Paenibacillus species isolates.</title>
        <authorList>
            <person name="Beno S.M."/>
        </authorList>
    </citation>
    <scope>NUCLEOTIDE SEQUENCE [LARGE SCALE GENOMIC DNA]</scope>
    <source>
        <strain evidence="6 7">FSL H7-0744</strain>
    </source>
</reference>
<evidence type="ECO:0000313" key="6">
    <source>
        <dbReference type="EMBL" id="OMD51276.1"/>
    </source>
</evidence>
<evidence type="ECO:0000256" key="3">
    <source>
        <dbReference type="ARBA" id="ARBA00022741"/>
    </source>
</evidence>
<dbReference type="Pfam" id="PF00005">
    <property type="entry name" value="ABC_tran"/>
    <property type="match status" value="1"/>
</dbReference>
<evidence type="ECO:0000256" key="1">
    <source>
        <dbReference type="ARBA" id="ARBA00005417"/>
    </source>
</evidence>
<dbReference type="InterPro" id="IPR017871">
    <property type="entry name" value="ABC_transporter-like_CS"/>
</dbReference>
<evidence type="ECO:0000313" key="7">
    <source>
        <dbReference type="Proteomes" id="UP000187412"/>
    </source>
</evidence>
<dbReference type="GO" id="GO:0005524">
    <property type="term" value="F:ATP binding"/>
    <property type="evidence" value="ECO:0007669"/>
    <property type="project" value="UniProtKB-KW"/>
</dbReference>
<organism evidence="6 7">
    <name type="scientific">Paenibacillus borealis</name>
    <dbReference type="NCBI Taxonomy" id="160799"/>
    <lineage>
        <taxon>Bacteria</taxon>
        <taxon>Bacillati</taxon>
        <taxon>Bacillota</taxon>
        <taxon>Bacilli</taxon>
        <taxon>Bacillales</taxon>
        <taxon>Paenibacillaceae</taxon>
        <taxon>Paenibacillus</taxon>
    </lineage>
</organism>
<dbReference type="InterPro" id="IPR003439">
    <property type="entry name" value="ABC_transporter-like_ATP-bd"/>
</dbReference>
<comment type="similarity">
    <text evidence="1">Belongs to the ABC transporter superfamily.</text>
</comment>
<keyword evidence="2" id="KW-0813">Transport</keyword>
<proteinExistence type="inferred from homology"/>
<sequence length="303" mass="34568">MIPILQTRDLNKHYRNSAVVENLNLTVRQGDIYGLLGQNGAGKTTTLRMILGLIQPTSGSIEWLGNPLHRTLYSRIGSIIETPGFYPHLTAAENLEIHRRMSGIPERESVMEHLKLVGLQQAAHKKAKQLSLGMRQRLGIARSLMHRPDMLILDEPINGLDPLGIKDTRELIVDLQKKRELTVLISSHILGEIELMANRIGIMHKGRLIEQLDYEEIQGKNRHYLELKVNDDQQTAVLLERQLGIHRFQVWEKGVLRLYEGFDNSGEINRQLVVHGIEVKELAIRADSLEDFFIHVTSQKELN</sequence>
<dbReference type="PANTHER" id="PTHR43335">
    <property type="entry name" value="ABC TRANSPORTER, ATP-BINDING PROTEIN"/>
    <property type="match status" value="1"/>
</dbReference>
<dbReference type="PROSITE" id="PS00211">
    <property type="entry name" value="ABC_TRANSPORTER_1"/>
    <property type="match status" value="1"/>
</dbReference>
<comment type="caution">
    <text evidence="6">The sequence shown here is derived from an EMBL/GenBank/DDBJ whole genome shotgun (WGS) entry which is preliminary data.</text>
</comment>
<keyword evidence="4 6" id="KW-0067">ATP-binding</keyword>
<dbReference type="InterPro" id="IPR003593">
    <property type="entry name" value="AAA+_ATPase"/>
</dbReference>
<evidence type="ECO:0000256" key="4">
    <source>
        <dbReference type="ARBA" id="ARBA00022840"/>
    </source>
</evidence>
<dbReference type="Gene3D" id="3.40.50.300">
    <property type="entry name" value="P-loop containing nucleotide triphosphate hydrolases"/>
    <property type="match status" value="1"/>
</dbReference>
<name>A0ABX3HKR6_PAEBO</name>
<dbReference type="SUPFAM" id="SSF52540">
    <property type="entry name" value="P-loop containing nucleoside triphosphate hydrolases"/>
    <property type="match status" value="1"/>
</dbReference>
<protein>
    <submittedName>
        <fullName evidence="6">Bacitracin ABC transporter ATP-binding protein</fullName>
    </submittedName>
</protein>
<dbReference type="InterPro" id="IPR027417">
    <property type="entry name" value="P-loop_NTPase"/>
</dbReference>
<keyword evidence="7" id="KW-1185">Reference proteome</keyword>
<accession>A0ABX3HKR6</accession>
<dbReference type="SMART" id="SM00382">
    <property type="entry name" value="AAA"/>
    <property type="match status" value="1"/>
</dbReference>
<dbReference type="RefSeq" id="WP_076109636.1">
    <property type="nucleotide sequence ID" value="NZ_MPTB01000005.1"/>
</dbReference>
<dbReference type="PANTHER" id="PTHR43335:SF8">
    <property type="entry name" value="ABC TRANSPORTER, ATP-BINDING PROTEIN"/>
    <property type="match status" value="1"/>
</dbReference>
<dbReference type="Proteomes" id="UP000187412">
    <property type="component" value="Unassembled WGS sequence"/>
</dbReference>
<gene>
    <name evidence="6" type="ORF">BSK56_05220</name>
</gene>
<evidence type="ECO:0000256" key="2">
    <source>
        <dbReference type="ARBA" id="ARBA00022448"/>
    </source>
</evidence>
<keyword evidence="3" id="KW-0547">Nucleotide-binding</keyword>
<dbReference type="PROSITE" id="PS50893">
    <property type="entry name" value="ABC_TRANSPORTER_2"/>
    <property type="match status" value="1"/>
</dbReference>
<evidence type="ECO:0000259" key="5">
    <source>
        <dbReference type="PROSITE" id="PS50893"/>
    </source>
</evidence>
<feature type="domain" description="ABC transporter" evidence="5">
    <location>
        <begin position="5"/>
        <end position="230"/>
    </location>
</feature>
<dbReference type="EMBL" id="MPTB01000005">
    <property type="protein sequence ID" value="OMD51276.1"/>
    <property type="molecule type" value="Genomic_DNA"/>
</dbReference>